<keyword evidence="2" id="KW-0378">Hydrolase</keyword>
<dbReference type="GO" id="GO:0003677">
    <property type="term" value="F:DNA binding"/>
    <property type="evidence" value="ECO:0007669"/>
    <property type="project" value="InterPro"/>
</dbReference>
<evidence type="ECO:0000313" key="2">
    <source>
        <dbReference type="EMBL" id="SPW48382.1"/>
    </source>
</evidence>
<dbReference type="GO" id="GO:0043138">
    <property type="term" value="F:3'-5' DNA helicase activity"/>
    <property type="evidence" value="ECO:0007669"/>
    <property type="project" value="TreeGrafter"/>
</dbReference>
<name>A0A2X8I5T8_ECOLX</name>
<dbReference type="GO" id="GO:0000725">
    <property type="term" value="P:recombinational repair"/>
    <property type="evidence" value="ECO:0007669"/>
    <property type="project" value="TreeGrafter"/>
</dbReference>
<evidence type="ECO:0000313" key="3">
    <source>
        <dbReference type="Proteomes" id="UP000250561"/>
    </source>
</evidence>
<dbReference type="Proteomes" id="UP000250561">
    <property type="component" value="Unassembled WGS sequence"/>
</dbReference>
<dbReference type="Gene3D" id="3.40.50.300">
    <property type="entry name" value="P-loop containing nucleotide triphosphate hydrolases"/>
    <property type="match status" value="2"/>
</dbReference>
<dbReference type="GO" id="GO:0033202">
    <property type="term" value="C:DNA helicase complex"/>
    <property type="evidence" value="ECO:0007669"/>
    <property type="project" value="TreeGrafter"/>
</dbReference>
<evidence type="ECO:0000259" key="1">
    <source>
        <dbReference type="Pfam" id="PF13538"/>
    </source>
</evidence>
<dbReference type="InterPro" id="IPR027785">
    <property type="entry name" value="UvrD-like_helicase_C"/>
</dbReference>
<dbReference type="GO" id="GO:0005524">
    <property type="term" value="F:ATP binding"/>
    <property type="evidence" value="ECO:0007669"/>
    <property type="project" value="InterPro"/>
</dbReference>
<dbReference type="AlphaFoldDB" id="A0A2X8I5T8"/>
<dbReference type="FunFam" id="3.40.50.300:FF:001983">
    <property type="entry name" value="DNA helicase"/>
    <property type="match status" value="1"/>
</dbReference>
<dbReference type="Pfam" id="PF13245">
    <property type="entry name" value="AAA_19"/>
    <property type="match status" value="1"/>
</dbReference>
<keyword evidence="2" id="KW-0347">Helicase</keyword>
<dbReference type="EMBL" id="UARS01000007">
    <property type="protein sequence ID" value="SPW48382.1"/>
    <property type="molecule type" value="Genomic_DNA"/>
</dbReference>
<dbReference type="PANTHER" id="PTHR11070:SF50">
    <property type="entry name" value="SUPERFAMILY I DNA AND RNA HELICASE"/>
    <property type="match status" value="1"/>
</dbReference>
<keyword evidence="2" id="KW-0067">ATP-binding</keyword>
<dbReference type="PANTHER" id="PTHR11070">
    <property type="entry name" value="UVRD / RECB / PCRA DNA HELICASE FAMILY MEMBER"/>
    <property type="match status" value="1"/>
</dbReference>
<dbReference type="GO" id="GO:0005829">
    <property type="term" value="C:cytosol"/>
    <property type="evidence" value="ECO:0007669"/>
    <property type="project" value="TreeGrafter"/>
</dbReference>
<dbReference type="SUPFAM" id="SSF52540">
    <property type="entry name" value="P-loop containing nucleoside triphosphate hydrolases"/>
    <property type="match status" value="1"/>
</dbReference>
<keyword evidence="2" id="KW-0547">Nucleotide-binding</keyword>
<dbReference type="InterPro" id="IPR000212">
    <property type="entry name" value="DNA_helicase_UvrD/REP"/>
</dbReference>
<reference evidence="2 3" key="1">
    <citation type="submission" date="2018-06" db="EMBL/GenBank/DDBJ databases">
        <authorList>
            <consortium name="Pathogen Informatics"/>
            <person name="Doyle S."/>
        </authorList>
    </citation>
    <scope>NUCLEOTIDE SEQUENCE [LARGE SCALE GENOMIC DNA]</scope>
    <source>
        <strain evidence="2 3">NCTC11126</strain>
    </source>
</reference>
<protein>
    <submittedName>
        <fullName evidence="2">Superfamily I DNA and RNA helicases</fullName>
    </submittedName>
</protein>
<dbReference type="InterPro" id="IPR027417">
    <property type="entry name" value="P-loop_NTPase"/>
</dbReference>
<organism evidence="2 3">
    <name type="scientific">Escherichia coli</name>
    <dbReference type="NCBI Taxonomy" id="562"/>
    <lineage>
        <taxon>Bacteria</taxon>
        <taxon>Pseudomonadati</taxon>
        <taxon>Pseudomonadota</taxon>
        <taxon>Gammaproteobacteria</taxon>
        <taxon>Enterobacterales</taxon>
        <taxon>Enterobacteriaceae</taxon>
        <taxon>Escherichia</taxon>
    </lineage>
</organism>
<dbReference type="Pfam" id="PF13538">
    <property type="entry name" value="UvrD_C_2"/>
    <property type="match status" value="1"/>
</dbReference>
<feature type="domain" description="UvrD-like helicase C-terminal" evidence="1">
    <location>
        <begin position="508"/>
        <end position="555"/>
    </location>
</feature>
<sequence length="662" mass="76150">MSGYCFYSQDALALAQAAGVDVIINEYAEKNKKQTYVLCRPLSNEDVKYDYDQAIAVFSAGIKPFFMNLGDDVELFEEYQEDFLEDVSYLAEKFKYRSKIGRKKTWQDLFEVLSVGDADFSKLEVETKESRIIDLLISLIVGSINDTSRINLEASNLLDTIKSKIILFDTDQTKFVFQSGIGKKTVIQGLAGSGKTELLLHKLKEVYLRNPDAKIAFTCFNKILASTMRTRIPEFFDFMRVEKQIEWGTKLFCFNSWGLTKDPFSGMYRYICHYYEIPFGGFGNGDFDALCKKAILDIKKSGRSDEKALDYVFIDESQDFPQSFIELCEMVTSKKLYVAGDVFQNIFMPINDNVNRADIVLKKCYRTDPKNLMFSHALGMGLYEKPVLRWLKETEWDSCGYKYNKVGDRVHLSRDPLRRFEDIPKNHKSTAIHLLKEVDNGPDKIVEIIKDIQARNPTLEQGDIAVIFLDAGGYIYDYIQSLKSKVKLQLGWDSNISHETKSKQDGKLFISNINNAKGLEFPFVICFAMKLVKRANFRNALYTMMARSFLESHLVLNNDNENPAMPTIIEGLDFLNKNDYMDVRLPSDEEINNQKDYIILDESASINQMVRKYCEDKKSTPRLIAKVTHTVETIIAGLDDDDVDDDYINRLIEIEYIRNKKL</sequence>
<dbReference type="RefSeq" id="WP_059342854.1">
    <property type="nucleotide sequence ID" value="NZ_BICI01000046.1"/>
</dbReference>
<gene>
    <name evidence="2" type="ORF">NCTC11126_03845</name>
</gene>
<proteinExistence type="predicted"/>
<accession>A0A2X8I5T8</accession>